<feature type="transmembrane region" description="Helical" evidence="2">
    <location>
        <begin position="308"/>
        <end position="337"/>
    </location>
</feature>
<name>A0A815GDW9_ADIRI</name>
<dbReference type="EMBL" id="CAJNOR010002760">
    <property type="protein sequence ID" value="CAF1337145.1"/>
    <property type="molecule type" value="Genomic_DNA"/>
</dbReference>
<sequence length="349" mass="40555">MFTAAARRGTMPHSQHLRTMSAHQSKNSITFESIVCSQIELQRRATSFSHRRNTLCRPSSLYPLSNRTSLLAPNSYYSSYSSTRTISSMPSDMTLQFSNASKYSRTSSTRVESVADRQSLFSMFYWDLNRRSSSSKKTERRWSLDYQKETPLYWSLRSRLMEEYAESESLLEFVKKTVLVLMKTKEATIFLCLFLILPIIMLGTGVSHLSDCPRQSKLPIYLFVAGAVWITKLLQNIWHKYRLQQKSLTEEEEESSSDPNDGQVFIDVLMTSFLIIWFFCGQYWLITLGYPPHFEQALHNPDIWCHKTVVYCSFASIVITYFLVIVFLTIVLFLVCFTRYTITKRASNQ</sequence>
<dbReference type="InterPro" id="IPR040350">
    <property type="entry name" value="TMEM272"/>
</dbReference>
<protein>
    <submittedName>
        <fullName evidence="4">Uncharacterized protein</fullName>
    </submittedName>
</protein>
<feature type="transmembrane region" description="Helical" evidence="2">
    <location>
        <begin position="218"/>
        <end position="238"/>
    </location>
</feature>
<evidence type="ECO:0000313" key="4">
    <source>
        <dbReference type="EMBL" id="CAF1337145.1"/>
    </source>
</evidence>
<dbReference type="PANTHER" id="PTHR33444:SF7">
    <property type="entry name" value="TRANSMEMBRANE PROTEIN 272"/>
    <property type="match status" value="1"/>
</dbReference>
<keyword evidence="5" id="KW-1185">Reference proteome</keyword>
<proteinExistence type="predicted"/>
<dbReference type="OrthoDB" id="6157510at2759"/>
<organism evidence="4 5">
    <name type="scientific">Adineta ricciae</name>
    <name type="common">Rotifer</name>
    <dbReference type="NCBI Taxonomy" id="249248"/>
    <lineage>
        <taxon>Eukaryota</taxon>
        <taxon>Metazoa</taxon>
        <taxon>Spiralia</taxon>
        <taxon>Gnathifera</taxon>
        <taxon>Rotifera</taxon>
        <taxon>Eurotatoria</taxon>
        <taxon>Bdelloidea</taxon>
        <taxon>Adinetida</taxon>
        <taxon>Adinetidae</taxon>
        <taxon>Adineta</taxon>
    </lineage>
</organism>
<dbReference type="PANTHER" id="PTHR33444">
    <property type="entry name" value="SI:DKEY-19B23.12-RELATED"/>
    <property type="match status" value="1"/>
</dbReference>
<evidence type="ECO:0000313" key="3">
    <source>
        <dbReference type="EMBL" id="CAF1157782.1"/>
    </source>
</evidence>
<feature type="region of interest" description="Disordered" evidence="1">
    <location>
        <begin position="1"/>
        <end position="22"/>
    </location>
</feature>
<dbReference type="Proteomes" id="UP000663852">
    <property type="component" value="Unassembled WGS sequence"/>
</dbReference>
<gene>
    <name evidence="3" type="ORF">EDS130_LOCUS22968</name>
    <name evidence="4" type="ORF">XAT740_LOCUS30751</name>
</gene>
<feature type="transmembrane region" description="Helical" evidence="2">
    <location>
        <begin position="187"/>
        <end position="206"/>
    </location>
</feature>
<evidence type="ECO:0000256" key="2">
    <source>
        <dbReference type="SAM" id="Phobius"/>
    </source>
</evidence>
<evidence type="ECO:0000256" key="1">
    <source>
        <dbReference type="SAM" id="MobiDB-lite"/>
    </source>
</evidence>
<keyword evidence="2" id="KW-1133">Transmembrane helix</keyword>
<comment type="caution">
    <text evidence="4">The sequence shown here is derived from an EMBL/GenBank/DDBJ whole genome shotgun (WGS) entry which is preliminary data.</text>
</comment>
<dbReference type="AlphaFoldDB" id="A0A815GDW9"/>
<feature type="transmembrane region" description="Helical" evidence="2">
    <location>
        <begin position="264"/>
        <end position="286"/>
    </location>
</feature>
<keyword evidence="2" id="KW-0472">Membrane</keyword>
<dbReference type="Proteomes" id="UP000663828">
    <property type="component" value="Unassembled WGS sequence"/>
</dbReference>
<reference evidence="4" key="1">
    <citation type="submission" date="2021-02" db="EMBL/GenBank/DDBJ databases">
        <authorList>
            <person name="Nowell W R."/>
        </authorList>
    </citation>
    <scope>NUCLEOTIDE SEQUENCE</scope>
</reference>
<evidence type="ECO:0000313" key="5">
    <source>
        <dbReference type="Proteomes" id="UP000663828"/>
    </source>
</evidence>
<accession>A0A815GDW9</accession>
<dbReference type="EMBL" id="CAJNOJ010000123">
    <property type="protein sequence ID" value="CAF1157782.1"/>
    <property type="molecule type" value="Genomic_DNA"/>
</dbReference>
<keyword evidence="2" id="KW-0812">Transmembrane</keyword>